<organism evidence="2">
    <name type="scientific">Zooxanthella nutricula</name>
    <dbReference type="NCBI Taxonomy" id="1333877"/>
    <lineage>
        <taxon>Eukaryota</taxon>
        <taxon>Sar</taxon>
        <taxon>Alveolata</taxon>
        <taxon>Dinophyceae</taxon>
        <taxon>Peridiniales</taxon>
        <taxon>Peridiniales incertae sedis</taxon>
        <taxon>Zooxanthella</taxon>
    </lineage>
</organism>
<dbReference type="SUPFAM" id="SSF55073">
    <property type="entry name" value="Nucleotide cyclase"/>
    <property type="match status" value="1"/>
</dbReference>
<accession>A0A6U9KDX0</accession>
<gene>
    <name evidence="2" type="ORF">BRAN1462_LOCUS33079</name>
</gene>
<dbReference type="EMBL" id="HBGW01052092">
    <property type="protein sequence ID" value="CAD9586491.1"/>
    <property type="molecule type" value="Transcribed_RNA"/>
</dbReference>
<sequence>MGQLQTCCTDTGSEASVGEVTGLGADVALVPTGTLKEAAEDDMKVRETVSEGSPLRGKRGSQNGDGSPREDTQEDACVLVWMLGEQGEPKLTAALPSFHQYLQACTEVTMGVSLFIEAWAGGIRGLGGMDMTPSDSMMRLGQLLCRWGSMNRISIKVGVHVGKLHKICVGAGANQKATFFGTAVAHAFHLASTVTKAYHVHLSPGVKDSLGAFRLTKLIVSPRTSSFYLDPLTKVKNLYDPKYKLEDATEAEEFAPEIDKLKSMTISIGVGDRDRETMTMSEFGLYLTKHGVNIAAFGKGPAKTLTEFYEAVVKDKRSHLEVVNGKLLRTVSLVRISLRIRDGANKLRELRIAAQATAQGEMRKRDQPFAVVLTPEEENNWQDAINKCFASTLCLPSQVQRACFATDMESYYYKENQSNSDTIPGIATVYKAHNIIVNIKDKTDKNLKSIGLPEGSNFTTGQGSAKSSWSWAPVENNQEDELRNLLQKFGIDVSDFPAQSFAELYDEVYDRCLCTLEVQNDELLRTIRIIKVFLHAQVLNVDHVLVVKAKWQRGQFDTASTDKALSMRMSPDQGTSEAAEQLLKSRLGLSEAFQRKYLAFDPSSISVTQEINISKSYPGLKTAYIVNQMTVRVVDSEAPACHLLGLPAGTDFTFSRSQMLAKGPDAEDLVVTHFNWRSEDQVADDLEIRARMSIQHKPSVSDLSDADDFAMHPLASRVVTGDDMLKRRVRKPKLLSGSSVQGHPAGKLAGMMKGQKTDWKRAENAAKRILDPKYTAKDFLADITAAFPELRLYCTNAAENVAAMLASSGRTLDDEYQRTVGALFAVFWTYRLALDGKDSFCFGLDEQWLALSPGADVWRDASKRDVGELTKRKVFKENMDWQGLTKLLVDAGLLSASGGHDVQRTLAMLVMMAIHDIMKVTDLLPVVDAAHGGFGGYASGETINDHDVALSYILVHYPSLLPSYAGLPKRQQESIRFAHCKMEYNMGWLVQAEAPPGALFKTFRNVVVSGAAKDSDVAFYFVHWFADLAGAEPYPLDGCNKFVLKFPQHVLGQFLASFSIVQDIAVHPETRVLEEYYKSCWEKNAEGRPLPAGPGSIAQMRLVLMAQGDSKVIIDEYNKLSFVDKKVLNNEMACTGCAGQQFQCDPLTGQETAGKGPAILVYYGPALLQKPGRDNPRGALVILTEIYRKTRELFPLSAQDVGNSVTVRIDAAKDLECDSVLRPVSGQYWVVSRSSNKDAMLKSLSASELKDVDWSKNVVLSFDKAVRTPNAPKGGGEFGTASVGLASTGSTPWTGIGARVRRMSLFGGSYLPGSWSPSSREE</sequence>
<name>A0A6U9KDX0_9DINO</name>
<feature type="compositionally biased region" description="Basic and acidic residues" evidence="1">
    <location>
        <begin position="37"/>
        <end position="49"/>
    </location>
</feature>
<protein>
    <submittedName>
        <fullName evidence="2">Uncharacterized protein</fullName>
    </submittedName>
</protein>
<proteinExistence type="predicted"/>
<feature type="region of interest" description="Disordered" evidence="1">
    <location>
        <begin position="34"/>
        <end position="71"/>
    </location>
</feature>
<evidence type="ECO:0000313" key="2">
    <source>
        <dbReference type="EMBL" id="CAD9586491.1"/>
    </source>
</evidence>
<dbReference type="InterPro" id="IPR029787">
    <property type="entry name" value="Nucleotide_cyclase"/>
</dbReference>
<evidence type="ECO:0000256" key="1">
    <source>
        <dbReference type="SAM" id="MobiDB-lite"/>
    </source>
</evidence>
<reference evidence="2" key="1">
    <citation type="submission" date="2021-01" db="EMBL/GenBank/DDBJ databases">
        <authorList>
            <person name="Corre E."/>
            <person name="Pelletier E."/>
            <person name="Niang G."/>
            <person name="Scheremetjew M."/>
            <person name="Finn R."/>
            <person name="Kale V."/>
            <person name="Holt S."/>
            <person name="Cochrane G."/>
            <person name="Meng A."/>
            <person name="Brown T."/>
            <person name="Cohen L."/>
        </authorList>
    </citation>
    <scope>NUCLEOTIDE SEQUENCE</scope>
    <source>
        <strain evidence="2">RCC3387</strain>
    </source>
</reference>